<keyword evidence="6 10" id="KW-0378">Hydrolase</keyword>
<dbReference type="CDD" id="cd09601">
    <property type="entry name" value="M1_APN-Q_like"/>
    <property type="match status" value="1"/>
</dbReference>
<evidence type="ECO:0000256" key="8">
    <source>
        <dbReference type="ARBA" id="ARBA00023049"/>
    </source>
</evidence>
<dbReference type="SUPFAM" id="SSF55486">
    <property type="entry name" value="Metalloproteases ('zincins'), catalytic domain"/>
    <property type="match status" value="1"/>
</dbReference>
<feature type="domain" description="ERAP1-like C-terminal" evidence="13">
    <location>
        <begin position="567"/>
        <end position="858"/>
    </location>
</feature>
<dbReference type="Gene3D" id="1.25.50.20">
    <property type="match status" value="1"/>
</dbReference>
<keyword evidence="7 10" id="KW-0862">Zinc</keyword>
<dbReference type="Pfam" id="PF17900">
    <property type="entry name" value="Peptidase_M1_N"/>
    <property type="match status" value="1"/>
</dbReference>
<feature type="chain" id="PRO_5046298383" description="Aminopeptidase" evidence="11">
    <location>
        <begin position="24"/>
        <end position="900"/>
    </location>
</feature>
<dbReference type="GeneID" id="109402930"/>
<dbReference type="Gene3D" id="2.60.40.1910">
    <property type="match status" value="1"/>
</dbReference>
<evidence type="ECO:0000313" key="16">
    <source>
        <dbReference type="Proteomes" id="UP000069940"/>
    </source>
</evidence>
<reference evidence="16" key="1">
    <citation type="journal article" date="2015" name="Proc. Natl. Acad. Sci. U.S.A.">
        <title>Genome sequence of the Asian Tiger mosquito, Aedes albopictus, reveals insights into its biology, genetics, and evolution.</title>
        <authorList>
            <person name="Chen X.G."/>
            <person name="Jiang X."/>
            <person name="Gu J."/>
            <person name="Xu M."/>
            <person name="Wu Y."/>
            <person name="Deng Y."/>
            <person name="Zhang C."/>
            <person name="Bonizzoni M."/>
            <person name="Dermauw W."/>
            <person name="Vontas J."/>
            <person name="Armbruster P."/>
            <person name="Huang X."/>
            <person name="Yang Y."/>
            <person name="Zhang H."/>
            <person name="He W."/>
            <person name="Peng H."/>
            <person name="Liu Y."/>
            <person name="Wu K."/>
            <person name="Chen J."/>
            <person name="Lirakis M."/>
            <person name="Topalis P."/>
            <person name="Van Leeuwen T."/>
            <person name="Hall A.B."/>
            <person name="Jiang X."/>
            <person name="Thorpe C."/>
            <person name="Mueller R.L."/>
            <person name="Sun C."/>
            <person name="Waterhouse R.M."/>
            <person name="Yan G."/>
            <person name="Tu Z.J."/>
            <person name="Fang X."/>
            <person name="James A.A."/>
        </authorList>
    </citation>
    <scope>NUCLEOTIDE SEQUENCE [LARGE SCALE GENOMIC DNA]</scope>
    <source>
        <strain evidence="16">Foshan</strain>
    </source>
</reference>
<dbReference type="Pfam" id="PF11838">
    <property type="entry name" value="ERAP1_C"/>
    <property type="match status" value="1"/>
</dbReference>
<reference evidence="15" key="2">
    <citation type="submission" date="2025-05" db="UniProtKB">
        <authorList>
            <consortium name="EnsemblMetazoa"/>
        </authorList>
    </citation>
    <scope>IDENTIFICATION</scope>
    <source>
        <strain evidence="15">Foshan</strain>
    </source>
</reference>
<name>A0ABM1YSA6_AEDAL</name>
<protein>
    <recommendedName>
        <fullName evidence="10">Aminopeptidase</fullName>
        <ecNumber evidence="10">3.4.11.-</ecNumber>
    </recommendedName>
</protein>
<evidence type="ECO:0000256" key="4">
    <source>
        <dbReference type="ARBA" id="ARBA00022670"/>
    </source>
</evidence>
<keyword evidence="4 10" id="KW-0645">Protease</keyword>
<feature type="domain" description="Peptidase M1 membrane alanine aminopeptidase" evidence="12">
    <location>
        <begin position="259"/>
        <end position="485"/>
    </location>
</feature>
<evidence type="ECO:0000256" key="6">
    <source>
        <dbReference type="ARBA" id="ARBA00022801"/>
    </source>
</evidence>
<evidence type="ECO:0000256" key="2">
    <source>
        <dbReference type="ARBA" id="ARBA00010136"/>
    </source>
</evidence>
<keyword evidence="8 10" id="KW-0482">Metalloprotease</keyword>
<keyword evidence="3" id="KW-0472">Membrane</keyword>
<keyword evidence="3" id="KW-0325">Glycoprotein</keyword>
<evidence type="ECO:0000256" key="7">
    <source>
        <dbReference type="ARBA" id="ARBA00022833"/>
    </source>
</evidence>
<proteinExistence type="inferred from homology"/>
<organism evidence="15 16">
    <name type="scientific">Aedes albopictus</name>
    <name type="common">Asian tiger mosquito</name>
    <name type="synonym">Stegomyia albopicta</name>
    <dbReference type="NCBI Taxonomy" id="7160"/>
    <lineage>
        <taxon>Eukaryota</taxon>
        <taxon>Metazoa</taxon>
        <taxon>Ecdysozoa</taxon>
        <taxon>Arthropoda</taxon>
        <taxon>Hexapoda</taxon>
        <taxon>Insecta</taxon>
        <taxon>Pterygota</taxon>
        <taxon>Neoptera</taxon>
        <taxon>Endopterygota</taxon>
        <taxon>Diptera</taxon>
        <taxon>Nematocera</taxon>
        <taxon>Culicoidea</taxon>
        <taxon>Culicidae</taxon>
        <taxon>Culicinae</taxon>
        <taxon>Aedini</taxon>
        <taxon>Aedes</taxon>
        <taxon>Stegomyia</taxon>
    </lineage>
</organism>
<dbReference type="SUPFAM" id="SSF63737">
    <property type="entry name" value="Leukotriene A4 hydrolase N-terminal domain"/>
    <property type="match status" value="1"/>
</dbReference>
<dbReference type="InterPro" id="IPR024571">
    <property type="entry name" value="ERAP1-like_C_dom"/>
</dbReference>
<dbReference type="PANTHER" id="PTHR11533">
    <property type="entry name" value="PROTEASE M1 ZINC METALLOPROTEASE"/>
    <property type="match status" value="1"/>
</dbReference>
<keyword evidence="11" id="KW-0732">Signal</keyword>
<accession>A0ABM1YSA6</accession>
<comment type="subcellular location">
    <subcellularLocation>
        <location evidence="1">Cell membrane</location>
        <topology evidence="1">Lipid-anchor</topology>
        <topology evidence="1">GPI-anchor</topology>
    </subcellularLocation>
</comment>
<evidence type="ECO:0000256" key="1">
    <source>
        <dbReference type="ARBA" id="ARBA00004609"/>
    </source>
</evidence>
<keyword evidence="3" id="KW-0336">GPI-anchor</keyword>
<evidence type="ECO:0000259" key="12">
    <source>
        <dbReference type="Pfam" id="PF01433"/>
    </source>
</evidence>
<dbReference type="InterPro" id="IPR045357">
    <property type="entry name" value="Aminopeptidase_N-like_N"/>
</dbReference>
<dbReference type="InterPro" id="IPR050344">
    <property type="entry name" value="Peptidase_M1_aminopeptidases"/>
</dbReference>
<dbReference type="PRINTS" id="PR00756">
    <property type="entry name" value="ALADIPTASE"/>
</dbReference>
<evidence type="ECO:0000256" key="10">
    <source>
        <dbReference type="RuleBase" id="RU364040"/>
    </source>
</evidence>
<keyword evidence="5 10" id="KW-0479">Metal-binding</keyword>
<comment type="similarity">
    <text evidence="2 10">Belongs to the peptidase M1 family.</text>
</comment>
<dbReference type="PANTHER" id="PTHR11533:SF301">
    <property type="entry name" value="AMINOPEPTIDASE"/>
    <property type="match status" value="1"/>
</dbReference>
<evidence type="ECO:0000256" key="11">
    <source>
        <dbReference type="SAM" id="SignalP"/>
    </source>
</evidence>
<feature type="domain" description="Aminopeptidase N-like N-terminal" evidence="14">
    <location>
        <begin position="35"/>
        <end position="222"/>
    </location>
</feature>
<dbReference type="Pfam" id="PF01433">
    <property type="entry name" value="Peptidase_M1"/>
    <property type="match status" value="1"/>
</dbReference>
<evidence type="ECO:0000259" key="13">
    <source>
        <dbReference type="Pfam" id="PF11838"/>
    </source>
</evidence>
<dbReference type="InterPro" id="IPR027268">
    <property type="entry name" value="Peptidase_M4/M1_CTD_sf"/>
</dbReference>
<feature type="signal peptide" evidence="11">
    <location>
        <begin position="1"/>
        <end position="23"/>
    </location>
</feature>
<evidence type="ECO:0000313" key="15">
    <source>
        <dbReference type="EnsemblMetazoa" id="AALFPA23_011724.P16650"/>
    </source>
</evidence>
<keyword evidence="9" id="KW-0449">Lipoprotein</keyword>
<dbReference type="EC" id="3.4.11.-" evidence="10"/>
<comment type="cofactor">
    <cofactor evidence="10">
        <name>Zn(2+)</name>
        <dbReference type="ChEBI" id="CHEBI:29105"/>
    </cofactor>
    <text evidence="10">Binds 1 zinc ion per subunit.</text>
</comment>
<evidence type="ECO:0000256" key="9">
    <source>
        <dbReference type="ARBA" id="ARBA00023288"/>
    </source>
</evidence>
<keyword evidence="10" id="KW-0031">Aminopeptidase</keyword>
<evidence type="ECO:0000256" key="3">
    <source>
        <dbReference type="ARBA" id="ARBA00022622"/>
    </source>
</evidence>
<sequence>MRWKELSWSVIVVLVFYVSAGDAFESYRLPNTTIPTHYDLFINTEFHNDDLDYNGTVKIVISVLEDTKQIVLHSSRSILVNVELKNDNQLPLAIVNYEFDNDREFLIVNTASVLPGGSYVVLEIDFLNSINRTDQAGFYRTTYTADDGTLKYAGVTQFQACDARSAFPCYDEPGLKATFDVRIACGVDYHARSNAEIASISILPEGKKLVTFKRTPPMQSYLLAFLVSDYAVQRDFANAMKKIAVQSMARPTRASQLSFSLDASVKLIDELQTYFDHPYEMSKIDSVGIPNSDFSAGAMENWGLVTYLESYFLIGESSSDNNRRSVSTVIAHEFAHQFFGNLMAPKWWSYLWMNEGFATLYEYYLADRTHPELLIKQRFSSSALQSALQADASATVRSMTHYVETVEEINRLFDRIAYEKSGSVLRMMHYALGESTFVKGLKHYIKQRQNSVVVPQYLFDSLQKVAAEEGVLPPNASMTMIMESWSNQPGAPVVTVTRQPGTDDVIFTQKRFFSTTQPTENDQTWWIPIFMYTNSSGGAHEKTPLFWIPQGSKQVTHKIPIEQDDVFLINPAQTGYYRVNYDEQTWSTLISILKTNPTSLDPVTRGQLIDDSMNLANAGLLDHDKAFHILDHLRNETNFFAWKSAYRNILDLEKLLAVDPEALELFRKYLLGLVDNLYAVHGTEKRKDQHTNDHDAQLIAIDLACRVGQQACLDQAMNKLNVLQQRTMLAIRSEAEQKLYCHGLRTGKETELDKFTEAFELEDDARGRRYLVESMACVGSRGELERVLEFLVEQNREVERFLEVAAEQGVGGFTVVTEFLTREKDHVDEIFGSKRSMEKLLNKLADRIVDQENADRLRLMMKVLPVSSTFAANISNRLEEQIRWQEHNLPRIQKVLQGYA</sequence>
<evidence type="ECO:0000259" key="14">
    <source>
        <dbReference type="Pfam" id="PF17900"/>
    </source>
</evidence>
<dbReference type="InterPro" id="IPR014782">
    <property type="entry name" value="Peptidase_M1_dom"/>
</dbReference>
<dbReference type="InterPro" id="IPR034016">
    <property type="entry name" value="M1_APN-typ"/>
</dbReference>
<dbReference type="Proteomes" id="UP000069940">
    <property type="component" value="Unassembled WGS sequence"/>
</dbReference>
<dbReference type="InterPro" id="IPR042097">
    <property type="entry name" value="Aminopeptidase_N-like_N_sf"/>
</dbReference>
<dbReference type="RefSeq" id="XP_062703237.1">
    <property type="nucleotide sequence ID" value="XM_062847253.1"/>
</dbReference>
<dbReference type="EnsemblMetazoa" id="AALFPA23_011724.R16650">
    <property type="protein sequence ID" value="AALFPA23_011724.P16650"/>
    <property type="gene ID" value="AALFPA23_011724"/>
</dbReference>
<evidence type="ECO:0000256" key="5">
    <source>
        <dbReference type="ARBA" id="ARBA00022723"/>
    </source>
</evidence>
<dbReference type="Gene3D" id="1.10.390.10">
    <property type="entry name" value="Neutral Protease Domain 2"/>
    <property type="match status" value="1"/>
</dbReference>
<keyword evidence="16" id="KW-1185">Reference proteome</keyword>
<dbReference type="Gene3D" id="2.60.40.1730">
    <property type="entry name" value="tricorn interacting facor f3 domain"/>
    <property type="match status" value="1"/>
</dbReference>
<dbReference type="InterPro" id="IPR001930">
    <property type="entry name" value="Peptidase_M1"/>
</dbReference>